<dbReference type="InterPro" id="IPR056002">
    <property type="entry name" value="DUF7580"/>
</dbReference>
<proteinExistence type="predicted"/>
<protein>
    <recommendedName>
        <fullName evidence="2">DUF7580 domain-containing protein</fullName>
    </recommendedName>
</protein>
<name>A0A8H7ASA5_9EURO</name>
<dbReference type="OrthoDB" id="1911848at2759"/>
<dbReference type="Proteomes" id="UP000606974">
    <property type="component" value="Unassembled WGS sequence"/>
</dbReference>
<sequence>MIEQRIKKLVLLPQPANKLPEFNAPQCLGYFFDNSADDDDDDGDDDEADSGGGGRYGFVYDKPPKTPPEAAPVSLLELIQRSQRESAPPPSLTKRIALAHTLARSLMYFHSVNWLHKGLRSDNIIFFAPPLTRSQPQRSKFPPSNLPF</sequence>
<reference evidence="3" key="1">
    <citation type="submission" date="2020-02" db="EMBL/GenBank/DDBJ databases">
        <authorList>
            <person name="Palmer J.M."/>
        </authorList>
    </citation>
    <scope>NUCLEOTIDE SEQUENCE</scope>
    <source>
        <strain evidence="3">EPUS1.4</strain>
        <tissue evidence="3">Thallus</tissue>
    </source>
</reference>
<keyword evidence="4" id="KW-1185">Reference proteome</keyword>
<comment type="caution">
    <text evidence="3">The sequence shown here is derived from an EMBL/GenBank/DDBJ whole genome shotgun (WGS) entry which is preliminary data.</text>
</comment>
<evidence type="ECO:0000313" key="3">
    <source>
        <dbReference type="EMBL" id="KAF7512121.1"/>
    </source>
</evidence>
<dbReference type="PANTHER" id="PTHR37542">
    <property type="entry name" value="HELO DOMAIN-CONTAINING PROTEIN-RELATED"/>
    <property type="match status" value="1"/>
</dbReference>
<feature type="compositionally biased region" description="Acidic residues" evidence="1">
    <location>
        <begin position="35"/>
        <end position="49"/>
    </location>
</feature>
<organism evidence="3 4">
    <name type="scientific">Endocarpon pusillum</name>
    <dbReference type="NCBI Taxonomy" id="364733"/>
    <lineage>
        <taxon>Eukaryota</taxon>
        <taxon>Fungi</taxon>
        <taxon>Dikarya</taxon>
        <taxon>Ascomycota</taxon>
        <taxon>Pezizomycotina</taxon>
        <taxon>Eurotiomycetes</taxon>
        <taxon>Chaetothyriomycetidae</taxon>
        <taxon>Verrucariales</taxon>
        <taxon>Verrucariaceae</taxon>
        <taxon>Endocarpon</taxon>
    </lineage>
</organism>
<gene>
    <name evidence="3" type="ORF">GJ744_002283</name>
</gene>
<dbReference type="EMBL" id="JAACFV010000014">
    <property type="protein sequence ID" value="KAF7512121.1"/>
    <property type="molecule type" value="Genomic_DNA"/>
</dbReference>
<evidence type="ECO:0000313" key="4">
    <source>
        <dbReference type="Proteomes" id="UP000606974"/>
    </source>
</evidence>
<evidence type="ECO:0000256" key="1">
    <source>
        <dbReference type="SAM" id="MobiDB-lite"/>
    </source>
</evidence>
<dbReference type="AlphaFoldDB" id="A0A8H7ASA5"/>
<dbReference type="SUPFAM" id="SSF56112">
    <property type="entry name" value="Protein kinase-like (PK-like)"/>
    <property type="match status" value="1"/>
</dbReference>
<accession>A0A8H7ASA5</accession>
<feature type="domain" description="DUF7580" evidence="2">
    <location>
        <begin position="67"/>
        <end position="136"/>
    </location>
</feature>
<dbReference type="Pfam" id="PF24476">
    <property type="entry name" value="DUF7580"/>
    <property type="match status" value="1"/>
</dbReference>
<feature type="region of interest" description="Disordered" evidence="1">
    <location>
        <begin position="33"/>
        <end position="70"/>
    </location>
</feature>
<dbReference type="InterPro" id="IPR011009">
    <property type="entry name" value="Kinase-like_dom_sf"/>
</dbReference>
<evidence type="ECO:0000259" key="2">
    <source>
        <dbReference type="Pfam" id="PF24476"/>
    </source>
</evidence>